<reference evidence="10" key="1">
    <citation type="journal article" date="2019" name="Int. J. Syst. Evol. Microbiol.">
        <title>The Global Catalogue of Microorganisms (GCM) 10K type strain sequencing project: providing services to taxonomists for standard genome sequencing and annotation.</title>
        <authorList>
            <consortium name="The Broad Institute Genomics Platform"/>
            <consortium name="The Broad Institute Genome Sequencing Center for Infectious Disease"/>
            <person name="Wu L."/>
            <person name="Ma J."/>
        </authorList>
    </citation>
    <scope>NUCLEOTIDE SEQUENCE [LARGE SCALE GENOMIC DNA]</scope>
    <source>
        <strain evidence="10">CAIM 431</strain>
    </source>
</reference>
<comment type="subcellular location">
    <subcellularLocation>
        <location evidence="1">Cell membrane</location>
        <topology evidence="1">Multi-pass membrane protein</topology>
    </subcellularLocation>
</comment>
<evidence type="ECO:0000256" key="5">
    <source>
        <dbReference type="ARBA" id="ARBA00022692"/>
    </source>
</evidence>
<comment type="caution">
    <text evidence="9">The sequence shown here is derived from an EMBL/GenBank/DDBJ whole genome shotgun (WGS) entry which is preliminary data.</text>
</comment>
<dbReference type="Gene3D" id="3.30.460.20">
    <property type="entry name" value="CorA soluble domain-like"/>
    <property type="match status" value="1"/>
</dbReference>
<evidence type="ECO:0000256" key="3">
    <source>
        <dbReference type="ARBA" id="ARBA00022448"/>
    </source>
</evidence>
<keyword evidence="7 8" id="KW-0472">Membrane</keyword>
<evidence type="ECO:0000256" key="7">
    <source>
        <dbReference type="ARBA" id="ARBA00023136"/>
    </source>
</evidence>
<evidence type="ECO:0000256" key="1">
    <source>
        <dbReference type="ARBA" id="ARBA00004651"/>
    </source>
</evidence>
<dbReference type="PANTHER" id="PTHR46494:SF1">
    <property type="entry name" value="CORA FAMILY METAL ION TRANSPORTER (EUROFUNG)"/>
    <property type="match status" value="1"/>
</dbReference>
<dbReference type="InterPro" id="IPR045863">
    <property type="entry name" value="CorA_TM1_TM2"/>
</dbReference>
<feature type="transmembrane region" description="Helical" evidence="8">
    <location>
        <begin position="310"/>
        <end position="329"/>
    </location>
</feature>
<dbReference type="PANTHER" id="PTHR46494">
    <property type="entry name" value="CORA FAMILY METAL ION TRANSPORTER (EUROFUNG)"/>
    <property type="match status" value="1"/>
</dbReference>
<organism evidence="9 10">
    <name type="scientific">Luteococcus peritonei</name>
    <dbReference type="NCBI Taxonomy" id="88874"/>
    <lineage>
        <taxon>Bacteria</taxon>
        <taxon>Bacillati</taxon>
        <taxon>Actinomycetota</taxon>
        <taxon>Actinomycetes</taxon>
        <taxon>Propionibacteriales</taxon>
        <taxon>Propionibacteriaceae</taxon>
        <taxon>Luteococcus</taxon>
    </lineage>
</organism>
<sequence>MGLRSRLWRDGRVVSEDVALDELRRHLAEESSLVWLDLCLAGEVHPDTLAGLADELGLDRHAVEDAVAPGERPKTSRHGGHTFVTVYATALPGEPAGGHESRLVTSRVSAFVLPRGLVTVRRDDRFAMGQVLRRWDDDPELVQGGVAGLLHGLLDVVVDGHFETIQQLDDAIEELEDVLFAESPQPAQVQRSSYRMRKELVELRRVVLPMREVVSSLMRQPDLRGPHDPSALGGHYEDLYDHVLRAGEWTESLRDMVTSVFETNLSLQDARLNTVMKKLAGWAAVIAVPTAITGWYGQNVPYPGFNSSGGLHQSVLLILLATVGLYLFLRHKDWI</sequence>
<keyword evidence="3" id="KW-0813">Transport</keyword>
<keyword evidence="6 8" id="KW-1133">Transmembrane helix</keyword>
<dbReference type="RefSeq" id="WP_343872030.1">
    <property type="nucleotide sequence ID" value="NZ_BAAAIX010000004.1"/>
</dbReference>
<comment type="similarity">
    <text evidence="2">Belongs to the CorA metal ion transporter (MIT) (TC 1.A.35) family.</text>
</comment>
<gene>
    <name evidence="9" type="ORF">ACFSCS_11085</name>
</gene>
<keyword evidence="4" id="KW-1003">Cell membrane</keyword>
<protein>
    <submittedName>
        <fullName evidence="9">Magnesium transporter CorA family protein</fullName>
    </submittedName>
</protein>
<evidence type="ECO:0000256" key="8">
    <source>
        <dbReference type="SAM" id="Phobius"/>
    </source>
</evidence>
<evidence type="ECO:0000313" key="9">
    <source>
        <dbReference type="EMBL" id="MFD1890719.1"/>
    </source>
</evidence>
<name>A0ABW4RYD1_9ACTN</name>
<dbReference type="SUPFAM" id="SSF144083">
    <property type="entry name" value="Magnesium transport protein CorA, transmembrane region"/>
    <property type="match status" value="1"/>
</dbReference>
<dbReference type="InterPro" id="IPR045861">
    <property type="entry name" value="CorA_cytoplasmic_dom"/>
</dbReference>
<dbReference type="InterPro" id="IPR002523">
    <property type="entry name" value="MgTranspt_CorA/ZnTranspt_ZntB"/>
</dbReference>
<dbReference type="CDD" id="cd12822">
    <property type="entry name" value="TmCorA-like"/>
    <property type="match status" value="1"/>
</dbReference>
<evidence type="ECO:0000256" key="2">
    <source>
        <dbReference type="ARBA" id="ARBA00009765"/>
    </source>
</evidence>
<feature type="transmembrane region" description="Helical" evidence="8">
    <location>
        <begin position="279"/>
        <end position="298"/>
    </location>
</feature>
<evidence type="ECO:0000256" key="4">
    <source>
        <dbReference type="ARBA" id="ARBA00022475"/>
    </source>
</evidence>
<dbReference type="Pfam" id="PF01544">
    <property type="entry name" value="CorA"/>
    <property type="match status" value="1"/>
</dbReference>
<accession>A0ABW4RYD1</accession>
<keyword evidence="10" id="KW-1185">Reference proteome</keyword>
<proteinExistence type="inferred from homology"/>
<dbReference type="Gene3D" id="1.20.58.340">
    <property type="entry name" value="Magnesium transport protein CorA, transmembrane region"/>
    <property type="match status" value="2"/>
</dbReference>
<dbReference type="Proteomes" id="UP001597326">
    <property type="component" value="Unassembled WGS sequence"/>
</dbReference>
<dbReference type="EMBL" id="JBHUFZ010000025">
    <property type="protein sequence ID" value="MFD1890719.1"/>
    <property type="molecule type" value="Genomic_DNA"/>
</dbReference>
<evidence type="ECO:0000256" key="6">
    <source>
        <dbReference type="ARBA" id="ARBA00022989"/>
    </source>
</evidence>
<keyword evidence="5 8" id="KW-0812">Transmembrane</keyword>
<evidence type="ECO:0000313" key="10">
    <source>
        <dbReference type="Proteomes" id="UP001597326"/>
    </source>
</evidence>
<dbReference type="SUPFAM" id="SSF143865">
    <property type="entry name" value="CorA soluble domain-like"/>
    <property type="match status" value="1"/>
</dbReference>